<sequence length="107" mass="11453">MARLILPVFIVAFAGVAMVFGCSDLSSSCSYWQVNFFCNNTNYTLAQRQKYCGVTCNLCNATTGNSTCGDNASSASCTAWIANGFCSSSFYSLSTRQLYCGTSCSLC</sequence>
<feature type="domain" description="ShKT" evidence="3">
    <location>
        <begin position="68"/>
        <end position="107"/>
    </location>
</feature>
<dbReference type="Pfam" id="PF01549">
    <property type="entry name" value="ShK"/>
    <property type="match status" value="2"/>
</dbReference>
<evidence type="ECO:0000259" key="3">
    <source>
        <dbReference type="PROSITE" id="PS51670"/>
    </source>
</evidence>
<evidence type="ECO:0000256" key="1">
    <source>
        <dbReference type="PROSITE-ProRule" id="PRU01005"/>
    </source>
</evidence>
<dbReference type="SMART" id="SM00254">
    <property type="entry name" value="ShKT"/>
    <property type="match status" value="2"/>
</dbReference>
<keyword evidence="4" id="KW-1185">Reference proteome</keyword>
<organism evidence="4 6">
    <name type="scientific">Mesorhabditis belari</name>
    <dbReference type="NCBI Taxonomy" id="2138241"/>
    <lineage>
        <taxon>Eukaryota</taxon>
        <taxon>Metazoa</taxon>
        <taxon>Ecdysozoa</taxon>
        <taxon>Nematoda</taxon>
        <taxon>Chromadorea</taxon>
        <taxon>Rhabditida</taxon>
        <taxon>Rhabditina</taxon>
        <taxon>Rhabditomorpha</taxon>
        <taxon>Rhabditoidea</taxon>
        <taxon>Rhabditidae</taxon>
        <taxon>Mesorhabditinae</taxon>
        <taxon>Mesorhabditis</taxon>
    </lineage>
</organism>
<dbReference type="Proteomes" id="UP000887575">
    <property type="component" value="Unassembled WGS sequence"/>
</dbReference>
<reference evidence="5 6" key="1">
    <citation type="submission" date="2024-02" db="UniProtKB">
        <authorList>
            <consortium name="WormBaseParasite"/>
        </authorList>
    </citation>
    <scope>IDENTIFICATION</scope>
</reference>
<proteinExistence type="predicted"/>
<keyword evidence="2" id="KW-0732">Signal</keyword>
<dbReference type="WBParaSite" id="MBELARI_LOCUS9287">
    <property type="protein sequence ID" value="MBELARI_LOCUS9287"/>
    <property type="gene ID" value="MBELARI_LOCUS9287"/>
</dbReference>
<dbReference type="PROSITE" id="PS51257">
    <property type="entry name" value="PROKAR_LIPOPROTEIN"/>
    <property type="match status" value="1"/>
</dbReference>
<feature type="domain" description="ShKT" evidence="3">
    <location>
        <begin position="22"/>
        <end position="59"/>
    </location>
</feature>
<name>A0AAF3FRU1_9BILA</name>
<dbReference type="WBParaSite" id="MBELARI_LOCUS9721">
    <property type="protein sequence ID" value="MBELARI_LOCUS9721"/>
    <property type="gene ID" value="MBELARI_LOCUS9721"/>
</dbReference>
<dbReference type="PANTHER" id="PTHR46707:SF1">
    <property type="entry name" value="COEXPRESSED WITH POLYCYSTINS-RELATED"/>
    <property type="match status" value="1"/>
</dbReference>
<protein>
    <submittedName>
        <fullName evidence="5 6">ShKT domain-containing protein</fullName>
    </submittedName>
</protein>
<dbReference type="InterPro" id="IPR003582">
    <property type="entry name" value="ShKT_dom"/>
</dbReference>
<dbReference type="Gene3D" id="1.10.10.1940">
    <property type="match status" value="2"/>
</dbReference>
<evidence type="ECO:0000313" key="5">
    <source>
        <dbReference type="WBParaSite" id="MBELARI_LOCUS9287"/>
    </source>
</evidence>
<dbReference type="PANTHER" id="PTHR46707">
    <property type="entry name" value="PROTEIN CBG07468"/>
    <property type="match status" value="1"/>
</dbReference>
<dbReference type="AlphaFoldDB" id="A0AAF3FRU1"/>
<feature type="chain" id="PRO_5041856466" evidence="2">
    <location>
        <begin position="22"/>
        <end position="107"/>
    </location>
</feature>
<evidence type="ECO:0000256" key="2">
    <source>
        <dbReference type="SAM" id="SignalP"/>
    </source>
</evidence>
<evidence type="ECO:0000313" key="6">
    <source>
        <dbReference type="WBParaSite" id="MBELARI_LOCUS9721"/>
    </source>
</evidence>
<accession>A0AAF3FRU1</accession>
<dbReference type="PROSITE" id="PS51670">
    <property type="entry name" value="SHKT"/>
    <property type="match status" value="2"/>
</dbReference>
<comment type="caution">
    <text evidence="1">Lacks conserved residue(s) required for the propagation of feature annotation.</text>
</comment>
<evidence type="ECO:0000313" key="4">
    <source>
        <dbReference type="Proteomes" id="UP000887575"/>
    </source>
</evidence>
<feature type="signal peptide" evidence="2">
    <location>
        <begin position="1"/>
        <end position="21"/>
    </location>
</feature>